<keyword evidence="2" id="KW-0472">Membrane</keyword>
<evidence type="ECO:0000313" key="3">
    <source>
        <dbReference type="EMBL" id="CAG8680658.1"/>
    </source>
</evidence>
<proteinExistence type="predicted"/>
<gene>
    <name evidence="3" type="ORF">CPELLU_LOCUS10769</name>
</gene>
<dbReference type="OrthoDB" id="2412974at2759"/>
<organism evidence="3 4">
    <name type="scientific">Cetraspora pellucida</name>
    <dbReference type="NCBI Taxonomy" id="1433469"/>
    <lineage>
        <taxon>Eukaryota</taxon>
        <taxon>Fungi</taxon>
        <taxon>Fungi incertae sedis</taxon>
        <taxon>Mucoromycota</taxon>
        <taxon>Glomeromycotina</taxon>
        <taxon>Glomeromycetes</taxon>
        <taxon>Diversisporales</taxon>
        <taxon>Gigasporaceae</taxon>
        <taxon>Cetraspora</taxon>
    </lineage>
</organism>
<sequence length="111" mass="13003">MIRSRFISSITTQQTDDGPLLYLLIFFMVLIFFSGICWIFCCGTCVGRDLLKFCCRTTWLFPKIRHNKRKKNRLRSGGIRGGNNSKNDRSPLDDEEWEMLEDGELFRDVDV</sequence>
<evidence type="ECO:0000313" key="4">
    <source>
        <dbReference type="Proteomes" id="UP000789759"/>
    </source>
</evidence>
<dbReference type="Proteomes" id="UP000789759">
    <property type="component" value="Unassembled WGS sequence"/>
</dbReference>
<comment type="caution">
    <text evidence="3">The sequence shown here is derived from an EMBL/GenBank/DDBJ whole genome shotgun (WGS) entry which is preliminary data.</text>
</comment>
<dbReference type="AlphaFoldDB" id="A0A9N9EJY3"/>
<reference evidence="3" key="1">
    <citation type="submission" date="2021-06" db="EMBL/GenBank/DDBJ databases">
        <authorList>
            <person name="Kallberg Y."/>
            <person name="Tangrot J."/>
            <person name="Rosling A."/>
        </authorList>
    </citation>
    <scope>NUCLEOTIDE SEQUENCE</scope>
    <source>
        <strain evidence="3">FL966</strain>
    </source>
</reference>
<dbReference type="EMBL" id="CAJVQA010009067">
    <property type="protein sequence ID" value="CAG8680658.1"/>
    <property type="molecule type" value="Genomic_DNA"/>
</dbReference>
<name>A0A9N9EJY3_9GLOM</name>
<keyword evidence="2" id="KW-1133">Transmembrane helix</keyword>
<keyword evidence="4" id="KW-1185">Reference proteome</keyword>
<evidence type="ECO:0000256" key="2">
    <source>
        <dbReference type="SAM" id="Phobius"/>
    </source>
</evidence>
<feature type="transmembrane region" description="Helical" evidence="2">
    <location>
        <begin position="20"/>
        <end position="46"/>
    </location>
</feature>
<protein>
    <submittedName>
        <fullName evidence="3">4245_t:CDS:1</fullName>
    </submittedName>
</protein>
<accession>A0A9N9EJY3</accession>
<evidence type="ECO:0000256" key="1">
    <source>
        <dbReference type="SAM" id="MobiDB-lite"/>
    </source>
</evidence>
<keyword evidence="2" id="KW-0812">Transmembrane</keyword>
<feature type="region of interest" description="Disordered" evidence="1">
    <location>
        <begin position="68"/>
        <end position="95"/>
    </location>
</feature>